<feature type="domain" description="Pseudouridine synthase II N-terminal" evidence="6">
    <location>
        <begin position="35"/>
        <end position="185"/>
    </location>
</feature>
<dbReference type="InterPro" id="IPR015947">
    <property type="entry name" value="PUA-like_sf"/>
</dbReference>
<reference evidence="8" key="1">
    <citation type="journal article" date="2020" name="mSystems">
        <title>Genome- and Community-Level Interaction Insights into Carbon Utilization and Element Cycling Functions of Hydrothermarchaeota in Hydrothermal Sediment.</title>
        <authorList>
            <person name="Zhou Z."/>
            <person name="Liu Y."/>
            <person name="Xu W."/>
            <person name="Pan J."/>
            <person name="Luo Z.H."/>
            <person name="Li M."/>
        </authorList>
    </citation>
    <scope>NUCLEOTIDE SEQUENCE [LARGE SCALE GENOMIC DNA]</scope>
    <source>
        <strain evidence="8">SpSt-902</strain>
    </source>
</reference>
<proteinExistence type="inferred from homology"/>
<organism evidence="8">
    <name type="scientific">Leptospirillum ferriphilum</name>
    <dbReference type="NCBI Taxonomy" id="178606"/>
    <lineage>
        <taxon>Bacteria</taxon>
        <taxon>Pseudomonadati</taxon>
        <taxon>Nitrospirota</taxon>
        <taxon>Nitrospiria</taxon>
        <taxon>Nitrospirales</taxon>
        <taxon>Nitrospiraceae</taxon>
        <taxon>Leptospirillum</taxon>
    </lineage>
</organism>
<dbReference type="InterPro" id="IPR032819">
    <property type="entry name" value="TruB_C"/>
</dbReference>
<dbReference type="Pfam" id="PF16198">
    <property type="entry name" value="TruB_C_2"/>
    <property type="match status" value="1"/>
</dbReference>
<dbReference type="Pfam" id="PF01509">
    <property type="entry name" value="TruB_N"/>
    <property type="match status" value="1"/>
</dbReference>
<dbReference type="EMBL" id="DTMM01000018">
    <property type="protein sequence ID" value="HFT92528.1"/>
    <property type="molecule type" value="Genomic_DNA"/>
</dbReference>
<evidence type="ECO:0000256" key="5">
    <source>
        <dbReference type="HAMAP-Rule" id="MF_01080"/>
    </source>
</evidence>
<dbReference type="InterPro" id="IPR002501">
    <property type="entry name" value="PsdUridine_synth_N"/>
</dbReference>
<dbReference type="HAMAP" id="MF_01080">
    <property type="entry name" value="TruB_bact"/>
    <property type="match status" value="1"/>
</dbReference>
<dbReference type="InterPro" id="IPR036974">
    <property type="entry name" value="PUA_sf"/>
</dbReference>
<dbReference type="GO" id="GO:0031119">
    <property type="term" value="P:tRNA pseudouridine synthesis"/>
    <property type="evidence" value="ECO:0007669"/>
    <property type="project" value="UniProtKB-UniRule"/>
</dbReference>
<evidence type="ECO:0000259" key="6">
    <source>
        <dbReference type="Pfam" id="PF01509"/>
    </source>
</evidence>
<dbReference type="AlphaFoldDB" id="A0A7C3QVB2"/>
<dbReference type="Gene3D" id="3.30.2350.10">
    <property type="entry name" value="Pseudouridine synthase"/>
    <property type="match status" value="1"/>
</dbReference>
<dbReference type="PANTHER" id="PTHR13767">
    <property type="entry name" value="TRNA-PSEUDOURIDINE SYNTHASE"/>
    <property type="match status" value="1"/>
</dbReference>
<dbReference type="GO" id="GO:0160148">
    <property type="term" value="F:tRNA pseudouridine(55) synthase activity"/>
    <property type="evidence" value="ECO:0007669"/>
    <property type="project" value="UniProtKB-EC"/>
</dbReference>
<dbReference type="PROSITE" id="PS50890">
    <property type="entry name" value="PUA"/>
    <property type="match status" value="1"/>
</dbReference>
<comment type="caution">
    <text evidence="8">The sequence shown here is derived from an EMBL/GenBank/DDBJ whole genome shotgun (WGS) entry which is preliminary data.</text>
</comment>
<dbReference type="Gene3D" id="2.30.130.10">
    <property type="entry name" value="PUA domain"/>
    <property type="match status" value="1"/>
</dbReference>
<dbReference type="EC" id="5.4.99.25" evidence="5"/>
<dbReference type="CDD" id="cd02573">
    <property type="entry name" value="PseudoU_synth_EcTruB"/>
    <property type="match status" value="1"/>
</dbReference>
<keyword evidence="4 5" id="KW-0413">Isomerase</keyword>
<dbReference type="SUPFAM" id="SSF88697">
    <property type="entry name" value="PUA domain-like"/>
    <property type="match status" value="1"/>
</dbReference>
<evidence type="ECO:0000259" key="7">
    <source>
        <dbReference type="Pfam" id="PF16198"/>
    </source>
</evidence>
<evidence type="ECO:0000256" key="4">
    <source>
        <dbReference type="ARBA" id="ARBA00023235"/>
    </source>
</evidence>
<gene>
    <name evidence="5 8" type="primary">truB</name>
    <name evidence="8" type="ORF">ENX03_01045</name>
</gene>
<feature type="domain" description="tRNA pseudouridylate synthase B C-terminal" evidence="7">
    <location>
        <begin position="186"/>
        <end position="226"/>
    </location>
</feature>
<evidence type="ECO:0000256" key="3">
    <source>
        <dbReference type="ARBA" id="ARBA00022694"/>
    </source>
</evidence>
<dbReference type="GO" id="GO:0003723">
    <property type="term" value="F:RNA binding"/>
    <property type="evidence" value="ECO:0007669"/>
    <property type="project" value="InterPro"/>
</dbReference>
<comment type="function">
    <text evidence="5">Responsible for synthesis of pseudouridine from uracil-55 in the psi GC loop of transfer RNAs.</text>
</comment>
<keyword evidence="3 5" id="KW-0819">tRNA processing</keyword>
<evidence type="ECO:0000256" key="2">
    <source>
        <dbReference type="ARBA" id="ARBA00005642"/>
    </source>
</evidence>
<dbReference type="InterPro" id="IPR014780">
    <property type="entry name" value="tRNA_psdUridine_synth_TruB"/>
</dbReference>
<dbReference type="PANTHER" id="PTHR13767:SF2">
    <property type="entry name" value="PSEUDOURIDYLATE SYNTHASE TRUB1"/>
    <property type="match status" value="1"/>
</dbReference>
<dbReference type="InterPro" id="IPR020103">
    <property type="entry name" value="PsdUridine_synth_cat_dom_sf"/>
</dbReference>
<name>A0A7C3QVB2_9BACT</name>
<protein>
    <recommendedName>
        <fullName evidence="5">tRNA pseudouridine synthase B</fullName>
        <ecNumber evidence="5">5.4.99.25</ecNumber>
    </recommendedName>
    <alternativeName>
        <fullName evidence="5">tRNA pseudouridine(55) synthase</fullName>
        <shortName evidence="5">Psi55 synthase</shortName>
    </alternativeName>
    <alternativeName>
        <fullName evidence="5">tRNA pseudouridylate synthase</fullName>
    </alternativeName>
    <alternativeName>
        <fullName evidence="5">tRNA-uridine isomerase</fullName>
    </alternativeName>
</protein>
<accession>A0A7C3QVB2</accession>
<dbReference type="GO" id="GO:1990481">
    <property type="term" value="P:mRNA pseudouridine synthesis"/>
    <property type="evidence" value="ECO:0007669"/>
    <property type="project" value="TreeGrafter"/>
</dbReference>
<feature type="active site" description="Nucleophile" evidence="5">
    <location>
        <position position="50"/>
    </location>
</feature>
<comment type="catalytic activity">
    <reaction evidence="1 5">
        <text>uridine(55) in tRNA = pseudouridine(55) in tRNA</text>
        <dbReference type="Rhea" id="RHEA:42532"/>
        <dbReference type="Rhea" id="RHEA-COMP:10101"/>
        <dbReference type="Rhea" id="RHEA-COMP:10102"/>
        <dbReference type="ChEBI" id="CHEBI:65314"/>
        <dbReference type="ChEBI" id="CHEBI:65315"/>
        <dbReference type="EC" id="5.4.99.25"/>
    </reaction>
</comment>
<dbReference type="SUPFAM" id="SSF55120">
    <property type="entry name" value="Pseudouridine synthase"/>
    <property type="match status" value="1"/>
</dbReference>
<sequence>MTHAALPSSTEAVSGMFLVDKPGGMTSHDVVARIRRKFGFSRVGHGGTLDPMATGVLPVFVGKSTRLAEVIHGYDKTYRFEVLFGLTTDTGDAEGKILFRKDFDRVDLSLLATVLPTFLGERFQKPPMYSAVKKNGVPLYQLARKGIEIERDARRIQVYSLDLLEVSADGKKALFRLKCSKGTYVRTIAEEIGEAIGLGAHVTLLEREGFGHFLIEDAISLTDLMNFDNEDGILKHLWTTSEVLSYLPEIRILDAHLSEIHRGAVIPGFQIYRTSGLFNLSELVRISDRKGKCIAVGKASVSSLELDRLPKGLPVVRVDRLVGGGL</sequence>
<evidence type="ECO:0000313" key="8">
    <source>
        <dbReference type="EMBL" id="HFT92528.1"/>
    </source>
</evidence>
<dbReference type="NCBIfam" id="TIGR00431">
    <property type="entry name" value="TruB"/>
    <property type="match status" value="1"/>
</dbReference>
<evidence type="ECO:0000256" key="1">
    <source>
        <dbReference type="ARBA" id="ARBA00000385"/>
    </source>
</evidence>
<comment type="similarity">
    <text evidence="2 5">Belongs to the pseudouridine synthase TruB family. Type 1 subfamily.</text>
</comment>